<dbReference type="Proteomes" id="UP000620124">
    <property type="component" value="Unassembled WGS sequence"/>
</dbReference>
<dbReference type="AlphaFoldDB" id="A0A8H6WXH0"/>
<dbReference type="OrthoDB" id="3062980at2759"/>
<keyword evidence="3" id="KW-1185">Reference proteome</keyword>
<evidence type="ECO:0000313" key="3">
    <source>
        <dbReference type="Proteomes" id="UP000620124"/>
    </source>
</evidence>
<feature type="compositionally biased region" description="Low complexity" evidence="1">
    <location>
        <begin position="67"/>
        <end position="89"/>
    </location>
</feature>
<sequence length="322" mass="35144">MERRYTPIDLVGLRRHALVEYVQLQLDKWPKERLGKFNSQKTNMETMKTALLTEPFTTTKPRPPSHSGVSPATVSSTSSLVSTTLPQPSQSALLGASSPSQNPGPARLGVPDVDNEGYQVLFATIPDPNELEAEVQVSEKILCIPNSNILHLFILSVTSGVLSNKSASSSRPKAGTDKHAIPLTTDEFNYLRGLAENTPGFAAFDGKHNQRLVNLARVNFWRFAGRFCDQYFKASWPAGIQRSGTGRAITKSAIESVLGLGQTALNEAIQMTRLISIYYDEGPHRAEEVVKMVENEGQTADLVGADVLKKISHCMGKGPPDI</sequence>
<proteinExistence type="predicted"/>
<evidence type="ECO:0000313" key="2">
    <source>
        <dbReference type="EMBL" id="KAF7330286.1"/>
    </source>
</evidence>
<protein>
    <submittedName>
        <fullName evidence="2">Uncharacterized protein</fullName>
    </submittedName>
</protein>
<reference evidence="2" key="1">
    <citation type="submission" date="2020-05" db="EMBL/GenBank/DDBJ databases">
        <title>Mycena genomes resolve the evolution of fungal bioluminescence.</title>
        <authorList>
            <person name="Tsai I.J."/>
        </authorList>
    </citation>
    <scope>NUCLEOTIDE SEQUENCE</scope>
    <source>
        <strain evidence="2">CCC161011</strain>
    </source>
</reference>
<dbReference type="EMBL" id="JACAZI010000033">
    <property type="protein sequence ID" value="KAF7330286.1"/>
    <property type="molecule type" value="Genomic_DNA"/>
</dbReference>
<comment type="caution">
    <text evidence="2">The sequence shown here is derived from an EMBL/GenBank/DDBJ whole genome shotgun (WGS) entry which is preliminary data.</text>
</comment>
<gene>
    <name evidence="2" type="ORF">MVEN_02466500</name>
</gene>
<evidence type="ECO:0000256" key="1">
    <source>
        <dbReference type="SAM" id="MobiDB-lite"/>
    </source>
</evidence>
<organism evidence="2 3">
    <name type="scientific">Mycena venus</name>
    <dbReference type="NCBI Taxonomy" id="2733690"/>
    <lineage>
        <taxon>Eukaryota</taxon>
        <taxon>Fungi</taxon>
        <taxon>Dikarya</taxon>
        <taxon>Basidiomycota</taxon>
        <taxon>Agaricomycotina</taxon>
        <taxon>Agaricomycetes</taxon>
        <taxon>Agaricomycetidae</taxon>
        <taxon>Agaricales</taxon>
        <taxon>Marasmiineae</taxon>
        <taxon>Mycenaceae</taxon>
        <taxon>Mycena</taxon>
    </lineage>
</organism>
<feature type="region of interest" description="Disordered" evidence="1">
    <location>
        <begin position="54"/>
        <end position="107"/>
    </location>
</feature>
<accession>A0A8H6WXH0</accession>
<name>A0A8H6WXH0_9AGAR</name>